<proteinExistence type="predicted"/>
<keyword evidence="2" id="KW-0472">Membrane</keyword>
<reference evidence="3" key="1">
    <citation type="journal article" date="2020" name="Nature">
        <title>Giant virus diversity and host interactions through global metagenomics.</title>
        <authorList>
            <person name="Schulz F."/>
            <person name="Roux S."/>
            <person name="Paez-Espino D."/>
            <person name="Jungbluth S."/>
            <person name="Walsh D.A."/>
            <person name="Denef V.J."/>
            <person name="McMahon K.D."/>
            <person name="Konstantinidis K.T."/>
            <person name="Eloe-Fadrosh E.A."/>
            <person name="Kyrpides N.C."/>
            <person name="Woyke T."/>
        </authorList>
    </citation>
    <scope>NUCLEOTIDE SEQUENCE</scope>
    <source>
        <strain evidence="3">GVMAG-M-3300023174-129</strain>
    </source>
</reference>
<protein>
    <submittedName>
        <fullName evidence="3">Uncharacterized protein</fullName>
    </submittedName>
</protein>
<keyword evidence="2" id="KW-1133">Transmembrane helix</keyword>
<accession>A0A6C0D631</accession>
<evidence type="ECO:0000256" key="2">
    <source>
        <dbReference type="SAM" id="Phobius"/>
    </source>
</evidence>
<name>A0A6C0D631_9ZZZZ</name>
<keyword evidence="2" id="KW-0812">Transmembrane</keyword>
<feature type="compositionally biased region" description="Low complexity" evidence="1">
    <location>
        <begin position="54"/>
        <end position="69"/>
    </location>
</feature>
<feature type="compositionally biased region" description="Basic and acidic residues" evidence="1">
    <location>
        <begin position="43"/>
        <end position="53"/>
    </location>
</feature>
<dbReference type="EMBL" id="MN739543">
    <property type="protein sequence ID" value="QHT12278.1"/>
    <property type="molecule type" value="Genomic_DNA"/>
</dbReference>
<evidence type="ECO:0000256" key="1">
    <source>
        <dbReference type="SAM" id="MobiDB-lite"/>
    </source>
</evidence>
<evidence type="ECO:0000313" key="3">
    <source>
        <dbReference type="EMBL" id="QHT12278.1"/>
    </source>
</evidence>
<dbReference type="AlphaFoldDB" id="A0A6C0D631"/>
<feature type="region of interest" description="Disordered" evidence="1">
    <location>
        <begin position="43"/>
        <end position="92"/>
    </location>
</feature>
<organism evidence="3">
    <name type="scientific">viral metagenome</name>
    <dbReference type="NCBI Taxonomy" id="1070528"/>
    <lineage>
        <taxon>unclassified sequences</taxon>
        <taxon>metagenomes</taxon>
        <taxon>organismal metagenomes</taxon>
    </lineage>
</organism>
<sequence length="198" mass="22799">MARARNICPPGVFCITPSFILLVVILLAFLLYASQMYLNSERKGSNEKHEQTRKQQQQQQQQQQKQQQQPIYINVSRGGDDRYTRAPEPTQNYYGLTSMATRGIPDDYQSMGVVKTSSGELLPLYGRRVASRSDRFNYYTRTDTNNPIPLPIKFKRRDCQDDNGCEELYDGENVEISPTQQNGTVSIYRFNGPLQRGW</sequence>
<dbReference type="InterPro" id="IPR043929">
    <property type="entry name" value="DUF5755"/>
</dbReference>
<feature type="transmembrane region" description="Helical" evidence="2">
    <location>
        <begin position="12"/>
        <end position="33"/>
    </location>
</feature>
<dbReference type="Pfam" id="PF19059">
    <property type="entry name" value="DUF5755"/>
    <property type="match status" value="1"/>
</dbReference>